<name>A0AA39NYD8_9AGAR</name>
<keyword evidence="4" id="KW-1185">Reference proteome</keyword>
<evidence type="ECO:0000313" key="3">
    <source>
        <dbReference type="EMBL" id="KAK0474181.1"/>
    </source>
</evidence>
<dbReference type="Gene3D" id="3.30.160.60">
    <property type="entry name" value="Classic Zinc Finger"/>
    <property type="match status" value="1"/>
</dbReference>
<reference evidence="3" key="1">
    <citation type="submission" date="2023-06" db="EMBL/GenBank/DDBJ databases">
        <authorList>
            <consortium name="Lawrence Berkeley National Laboratory"/>
            <person name="Ahrendt S."/>
            <person name="Sahu N."/>
            <person name="Indic B."/>
            <person name="Wong-Bajracharya J."/>
            <person name="Merenyi Z."/>
            <person name="Ke H.-M."/>
            <person name="Monk M."/>
            <person name="Kocsube S."/>
            <person name="Drula E."/>
            <person name="Lipzen A."/>
            <person name="Balint B."/>
            <person name="Henrissat B."/>
            <person name="Andreopoulos B."/>
            <person name="Martin F.M."/>
            <person name="Harder C.B."/>
            <person name="Rigling D."/>
            <person name="Ford K.L."/>
            <person name="Foster G.D."/>
            <person name="Pangilinan J."/>
            <person name="Papanicolaou A."/>
            <person name="Barry K."/>
            <person name="LaButti K."/>
            <person name="Viragh M."/>
            <person name="Koriabine M."/>
            <person name="Yan M."/>
            <person name="Riley R."/>
            <person name="Champramary S."/>
            <person name="Plett K.L."/>
            <person name="Tsai I.J."/>
            <person name="Slot J."/>
            <person name="Sipos G."/>
            <person name="Plett J."/>
            <person name="Nagy L.G."/>
            <person name="Grigoriev I.V."/>
        </authorList>
    </citation>
    <scope>NUCLEOTIDE SEQUENCE</scope>
    <source>
        <strain evidence="3">ICMP 16352</strain>
    </source>
</reference>
<dbReference type="SUPFAM" id="SSF57667">
    <property type="entry name" value="beta-beta-alpha zinc fingers"/>
    <property type="match status" value="1"/>
</dbReference>
<keyword evidence="1" id="KW-0479">Metal-binding</keyword>
<evidence type="ECO:0000313" key="4">
    <source>
        <dbReference type="Proteomes" id="UP001175227"/>
    </source>
</evidence>
<proteinExistence type="predicted"/>
<evidence type="ECO:0000256" key="1">
    <source>
        <dbReference type="PROSITE-ProRule" id="PRU00042"/>
    </source>
</evidence>
<feature type="domain" description="C2H2-type" evidence="2">
    <location>
        <begin position="15"/>
        <end position="38"/>
    </location>
</feature>
<comment type="caution">
    <text evidence="3">The sequence shown here is derived from an EMBL/GenBank/DDBJ whole genome shotgun (WGS) entry which is preliminary data.</text>
</comment>
<keyword evidence="1" id="KW-0863">Zinc-finger</keyword>
<dbReference type="EMBL" id="JAUEPR010000028">
    <property type="protein sequence ID" value="KAK0474181.1"/>
    <property type="molecule type" value="Genomic_DNA"/>
</dbReference>
<dbReference type="PROSITE" id="PS00028">
    <property type="entry name" value="ZINC_FINGER_C2H2_1"/>
    <property type="match status" value="1"/>
</dbReference>
<dbReference type="InterPro" id="IPR013087">
    <property type="entry name" value="Znf_C2H2_type"/>
</dbReference>
<gene>
    <name evidence="3" type="ORF">IW261DRAFT_1610614</name>
</gene>
<organism evidence="3 4">
    <name type="scientific">Armillaria novae-zelandiae</name>
    <dbReference type="NCBI Taxonomy" id="153914"/>
    <lineage>
        <taxon>Eukaryota</taxon>
        <taxon>Fungi</taxon>
        <taxon>Dikarya</taxon>
        <taxon>Basidiomycota</taxon>
        <taxon>Agaricomycotina</taxon>
        <taxon>Agaricomycetes</taxon>
        <taxon>Agaricomycetidae</taxon>
        <taxon>Agaricales</taxon>
        <taxon>Marasmiineae</taxon>
        <taxon>Physalacriaceae</taxon>
        <taxon>Armillaria</taxon>
    </lineage>
</organism>
<protein>
    <recommendedName>
        <fullName evidence="2">C2H2-type domain-containing protein</fullName>
    </recommendedName>
</protein>
<dbReference type="PROSITE" id="PS50157">
    <property type="entry name" value="ZINC_FINGER_C2H2_2"/>
    <property type="match status" value="1"/>
</dbReference>
<sequence length="296" mass="33429">MPVIHPPSDLTGKPHACKKPCTKSFARRNDLVRHYKVHLTGDDRANKLIYCPFSECSSSDFQRSNIKAHIRAKHENHKHLVCLKCKHFWIATDLTALAEHGATVHGTVPLPQRQQREHYLTVGSQGINSTVAFLAASDSSASRHQRDAVVQHRFGGYNTKDNNFVDQRQFDGFSSHILPSCHLPSLSEVLRELCCRPIDEHSPPASLSVYRQQNVPLPGAEPPREFPQWMVTMPSPAVPTSDTRDYKVNFNADNVATRHSDSVVWRSSMTEERVASDYCRAGGLRWSLPPEFNEDR</sequence>
<dbReference type="InterPro" id="IPR036236">
    <property type="entry name" value="Znf_C2H2_sf"/>
</dbReference>
<dbReference type="GO" id="GO:0008270">
    <property type="term" value="F:zinc ion binding"/>
    <property type="evidence" value="ECO:0007669"/>
    <property type="project" value="UniProtKB-KW"/>
</dbReference>
<dbReference type="Proteomes" id="UP001175227">
    <property type="component" value="Unassembled WGS sequence"/>
</dbReference>
<evidence type="ECO:0000259" key="2">
    <source>
        <dbReference type="PROSITE" id="PS50157"/>
    </source>
</evidence>
<accession>A0AA39NYD8</accession>
<keyword evidence="1" id="KW-0862">Zinc</keyword>
<dbReference type="AlphaFoldDB" id="A0AA39NYD8"/>
<dbReference type="SMART" id="SM00355">
    <property type="entry name" value="ZnF_C2H2"/>
    <property type="match status" value="3"/>
</dbReference>